<proteinExistence type="predicted"/>
<dbReference type="EMBL" id="CAEZVP010000073">
    <property type="protein sequence ID" value="CAB4633282.1"/>
    <property type="molecule type" value="Genomic_DNA"/>
</dbReference>
<feature type="region of interest" description="Disordered" evidence="1">
    <location>
        <begin position="96"/>
        <end position="126"/>
    </location>
</feature>
<sequence>MTPSSMTAICVRSAIWRTNISRSTFSRRARKSPSVIIVGRLRYGSRYSLRPPRSFRSLRSYRSFRSRRLRLRSLRSGLAGRSTRSRFSRTLTTVITPSSSTVSPATTSSPVARRRRRRRWVPPSEPSSVVTSSELTSFEFSVPVPSVEPGLRRPRPPRRRRLFRFPRSSESSFVDVDLVVVFSFLGASVLLSPSSVFLRTLLEAAGVTGAA</sequence>
<evidence type="ECO:0000313" key="2">
    <source>
        <dbReference type="EMBL" id="CAB4633282.1"/>
    </source>
</evidence>
<organism evidence="2">
    <name type="scientific">freshwater metagenome</name>
    <dbReference type="NCBI Taxonomy" id="449393"/>
    <lineage>
        <taxon>unclassified sequences</taxon>
        <taxon>metagenomes</taxon>
        <taxon>ecological metagenomes</taxon>
    </lineage>
</organism>
<evidence type="ECO:0000256" key="1">
    <source>
        <dbReference type="SAM" id="MobiDB-lite"/>
    </source>
</evidence>
<gene>
    <name evidence="2" type="ORF">UFOPK2046_00498</name>
</gene>
<protein>
    <submittedName>
        <fullName evidence="2">Unannotated protein</fullName>
    </submittedName>
</protein>
<reference evidence="2" key="1">
    <citation type="submission" date="2020-05" db="EMBL/GenBank/DDBJ databases">
        <authorList>
            <person name="Chiriac C."/>
            <person name="Salcher M."/>
            <person name="Ghai R."/>
            <person name="Kavagutti S V."/>
        </authorList>
    </citation>
    <scope>NUCLEOTIDE SEQUENCE</scope>
</reference>
<dbReference type="AlphaFoldDB" id="A0A6J6J8D0"/>
<name>A0A6J6J8D0_9ZZZZ</name>
<feature type="compositionally biased region" description="Low complexity" evidence="1">
    <location>
        <begin position="96"/>
        <end position="111"/>
    </location>
</feature>
<accession>A0A6J6J8D0</accession>